<feature type="non-terminal residue" evidence="1">
    <location>
        <position position="1"/>
    </location>
</feature>
<evidence type="ECO:0000313" key="2">
    <source>
        <dbReference type="Proteomes" id="UP000188268"/>
    </source>
</evidence>
<evidence type="ECO:0000313" key="1">
    <source>
        <dbReference type="EMBL" id="OMP10562.1"/>
    </source>
</evidence>
<organism evidence="1 2">
    <name type="scientific">Corchorus capsularis</name>
    <name type="common">Jute</name>
    <dbReference type="NCBI Taxonomy" id="210143"/>
    <lineage>
        <taxon>Eukaryota</taxon>
        <taxon>Viridiplantae</taxon>
        <taxon>Streptophyta</taxon>
        <taxon>Embryophyta</taxon>
        <taxon>Tracheophyta</taxon>
        <taxon>Spermatophyta</taxon>
        <taxon>Magnoliopsida</taxon>
        <taxon>eudicotyledons</taxon>
        <taxon>Gunneridae</taxon>
        <taxon>Pentapetalae</taxon>
        <taxon>rosids</taxon>
        <taxon>malvids</taxon>
        <taxon>Malvales</taxon>
        <taxon>Malvaceae</taxon>
        <taxon>Grewioideae</taxon>
        <taxon>Apeibeae</taxon>
        <taxon>Corchorus</taxon>
    </lineage>
</organism>
<dbReference type="Proteomes" id="UP000188268">
    <property type="component" value="Unassembled WGS sequence"/>
</dbReference>
<reference evidence="1 2" key="1">
    <citation type="submission" date="2013-09" db="EMBL/GenBank/DDBJ databases">
        <title>Corchorus capsularis genome sequencing.</title>
        <authorList>
            <person name="Alam M."/>
            <person name="Haque M.S."/>
            <person name="Islam M.S."/>
            <person name="Emdad E.M."/>
            <person name="Islam M.M."/>
            <person name="Ahmed B."/>
            <person name="Halim A."/>
            <person name="Hossen Q.M.M."/>
            <person name="Hossain M.Z."/>
            <person name="Ahmed R."/>
            <person name="Khan M.M."/>
            <person name="Islam R."/>
            <person name="Rashid M.M."/>
            <person name="Khan S.A."/>
            <person name="Rahman M.S."/>
            <person name="Alam M."/>
        </authorList>
    </citation>
    <scope>NUCLEOTIDE SEQUENCE [LARGE SCALE GENOMIC DNA]</scope>
    <source>
        <strain evidence="2">cv. CVL-1</strain>
        <tissue evidence="1">Whole seedling</tissue>
    </source>
</reference>
<proteinExistence type="predicted"/>
<dbReference type="AlphaFoldDB" id="A0A1R3KU12"/>
<dbReference type="Gramene" id="OMP10562">
    <property type="protein sequence ID" value="OMP10562"/>
    <property type="gene ID" value="CCACVL1_00874"/>
</dbReference>
<keyword evidence="2" id="KW-1185">Reference proteome</keyword>
<feature type="non-terminal residue" evidence="1">
    <location>
        <position position="21"/>
    </location>
</feature>
<accession>A0A1R3KU12</accession>
<comment type="caution">
    <text evidence="1">The sequence shown here is derived from an EMBL/GenBank/DDBJ whole genome shotgun (WGS) entry which is preliminary data.</text>
</comment>
<dbReference type="EMBL" id="AWWV01002189">
    <property type="protein sequence ID" value="OMP10562.1"/>
    <property type="molecule type" value="Genomic_DNA"/>
</dbReference>
<name>A0A1R3KU12_COCAP</name>
<gene>
    <name evidence="1" type="ORF">CCACVL1_00874</name>
</gene>
<protein>
    <submittedName>
        <fullName evidence="1">Uncharacterized protein</fullName>
    </submittedName>
</protein>
<sequence length="21" mass="2662">KFRMFLFLKQDVVKGRKVMYK</sequence>